<proteinExistence type="predicted"/>
<dbReference type="InterPro" id="IPR008275">
    <property type="entry name" value="CoA_E_activase_dom"/>
</dbReference>
<dbReference type="PANTHER" id="PTHR32329">
    <property type="entry name" value="BIFUNCTIONAL PROTEIN [INCLUDES 2-HYDROXYACYL-COA DEHYDRATASE (N-TER) AND ITS ACTIVATOR DOMAIN (C_TERM)-RELATED"/>
    <property type="match status" value="1"/>
</dbReference>
<dbReference type="KEGG" id="bvr:BVIR_2073"/>
<organism evidence="6">
    <name type="scientific">Blastochloris viridis</name>
    <name type="common">Rhodopseudomonas viridis</name>
    <dbReference type="NCBI Taxonomy" id="1079"/>
    <lineage>
        <taxon>Bacteria</taxon>
        <taxon>Pseudomonadati</taxon>
        <taxon>Pseudomonadota</taxon>
        <taxon>Alphaproteobacteria</taxon>
        <taxon>Hyphomicrobiales</taxon>
        <taxon>Blastochloridaceae</taxon>
        <taxon>Blastochloris</taxon>
    </lineage>
</organism>
<feature type="domain" description="ATPase BadF/BadG/BcrA/BcrD type" evidence="5">
    <location>
        <begin position="21"/>
        <end position="273"/>
    </location>
</feature>
<dbReference type="EMBL" id="AP014854">
    <property type="protein sequence ID" value="BAS00253.1"/>
    <property type="molecule type" value="Genomic_DNA"/>
</dbReference>
<sequence length="282" mass="29984">MKAQELFGDVLVSDLPTVPAIGIDIGSRQAKAALIGNGSVYTAITSSGVDSQETADRLIGRLLRDAGIVRNDVAFVVGTGYGRIALSYDDVPTTIVTEISCHAMGAHALNRGTRTIIDIGGQDAKAIRVDPDNGRVVEFVLNDKCAAGTGRFLERIAELLGYRLDELGEKSLQAKKKIEISSQCVVFAESEVISLKAKGEHPEDIAAAIHYASARRVRNLVNRVGLDPELVFSGGVSNNLGMKRALEDLIGHPITTPKLDMVYAGAIGAAVIAQRHYQAGHA</sequence>
<reference evidence="6" key="1">
    <citation type="journal article" date="2015" name="Genome Announc.">
        <title>Complete Genome Sequence of the Bacteriochlorophyll b-Producing Photosynthetic Bacterium Blastochloris viridis.</title>
        <authorList>
            <person name="Tsukatani Y."/>
            <person name="Hirose Y."/>
            <person name="Harada J."/>
            <person name="Misawa N."/>
            <person name="Mori K."/>
            <person name="Inoue K."/>
            <person name="Tamiaki H."/>
        </authorList>
    </citation>
    <scope>NUCLEOTIDE SEQUENCE [LARGE SCALE GENOMIC DNA]</scope>
    <source>
        <strain evidence="6">DSM 133</strain>
    </source>
</reference>
<comment type="cofactor">
    <cofactor evidence="1">
        <name>[4Fe-4S] cluster</name>
        <dbReference type="ChEBI" id="CHEBI:49883"/>
    </cofactor>
</comment>
<evidence type="ECO:0000256" key="3">
    <source>
        <dbReference type="ARBA" id="ARBA00023004"/>
    </source>
</evidence>
<evidence type="ECO:0000256" key="2">
    <source>
        <dbReference type="ARBA" id="ARBA00022723"/>
    </source>
</evidence>
<dbReference type="GO" id="GO:0051536">
    <property type="term" value="F:iron-sulfur cluster binding"/>
    <property type="evidence" value="ECO:0007669"/>
    <property type="project" value="UniProtKB-KW"/>
</dbReference>
<keyword evidence="3" id="KW-0408">Iron</keyword>
<dbReference type="Pfam" id="PF01869">
    <property type="entry name" value="BcrAD_BadFG"/>
    <property type="match status" value="1"/>
</dbReference>
<evidence type="ECO:0000256" key="4">
    <source>
        <dbReference type="ARBA" id="ARBA00023014"/>
    </source>
</evidence>
<accession>A0A182D637</accession>
<name>A0A182D637_BLAVI</name>
<dbReference type="InterPro" id="IPR043129">
    <property type="entry name" value="ATPase_NBD"/>
</dbReference>
<dbReference type="InterPro" id="IPR051805">
    <property type="entry name" value="Dehydratase_Activator_Redct"/>
</dbReference>
<dbReference type="Gene3D" id="3.30.420.40">
    <property type="match status" value="2"/>
</dbReference>
<dbReference type="PANTHER" id="PTHR32329:SF2">
    <property type="entry name" value="BIFUNCTIONAL PROTEIN [INCLUDES 2-HYDROXYACYL-COA DEHYDRATASE (N-TER) AND ITS ACTIVATOR DOMAIN (C_TERM)"/>
    <property type="match status" value="1"/>
</dbReference>
<dbReference type="OrthoDB" id="9177882at2"/>
<dbReference type="SUPFAM" id="SSF53067">
    <property type="entry name" value="Actin-like ATPase domain"/>
    <property type="match status" value="1"/>
</dbReference>
<protein>
    <submittedName>
        <fullName evidence="6">Benzoyl-CoA reductase subunit BadG</fullName>
    </submittedName>
</protein>
<dbReference type="InterPro" id="IPR002731">
    <property type="entry name" value="ATPase_BadF"/>
</dbReference>
<dbReference type="AlphaFoldDB" id="A0A182D637"/>
<dbReference type="CDD" id="cd24036">
    <property type="entry name" value="ASKHA_NBD_BcrAD_BadFG_HgdC_HadI"/>
    <property type="match status" value="1"/>
</dbReference>
<evidence type="ECO:0000259" key="5">
    <source>
        <dbReference type="Pfam" id="PF01869"/>
    </source>
</evidence>
<evidence type="ECO:0000256" key="1">
    <source>
        <dbReference type="ARBA" id="ARBA00001966"/>
    </source>
</evidence>
<keyword evidence="4" id="KW-0411">Iron-sulfur</keyword>
<keyword evidence="2" id="KW-0479">Metal-binding</keyword>
<evidence type="ECO:0000313" key="6">
    <source>
        <dbReference type="EMBL" id="BAS00253.1"/>
    </source>
</evidence>
<dbReference type="GO" id="GO:0046872">
    <property type="term" value="F:metal ion binding"/>
    <property type="evidence" value="ECO:0007669"/>
    <property type="project" value="UniProtKB-KW"/>
</dbReference>
<dbReference type="RefSeq" id="WP_055037548.1">
    <property type="nucleotide sequence ID" value="NZ_AP014854.2"/>
</dbReference>
<dbReference type="NCBIfam" id="TIGR00241">
    <property type="entry name" value="CoA_E_activ"/>
    <property type="match status" value="1"/>
</dbReference>
<dbReference type="PATRIC" id="fig|1079.6.peg.2150"/>
<gene>
    <name evidence="6" type="ORF">BV133_2659</name>
</gene>